<dbReference type="PANTHER" id="PTHR11731">
    <property type="entry name" value="PROTEASE FAMILY S9B,C DIPEPTIDYL-PEPTIDASE IV-RELATED"/>
    <property type="match status" value="1"/>
</dbReference>
<evidence type="ECO:0000259" key="14">
    <source>
        <dbReference type="Pfam" id="PF00930"/>
    </source>
</evidence>
<dbReference type="GO" id="GO:0004252">
    <property type="term" value="F:serine-type endopeptidase activity"/>
    <property type="evidence" value="ECO:0007669"/>
    <property type="project" value="InterPro"/>
</dbReference>
<dbReference type="OrthoDB" id="16520at2759"/>
<keyword evidence="7" id="KW-0378">Hydrolase</keyword>
<keyword evidence="5" id="KW-0645">Protease</keyword>
<sequence length="659" mass="74163">MKVAPSMDRALLVTNYEKQWRHSYSASYFVFDLQEQSVFPLANMDPLMVAEFDPTGKRVAYVRKEDKNLYLHTVNSGTKDTQITTDGGTNIFYGIPDWVYEEEVFAGNSALWWSTDGTALAYLRTDDTDVLEYTLEYFAQKSAKEDPYPEIVDIKYPKPGSPNPLVSLHVYNVADGDTFEVNSPDSAADDIITEVVWLGPKNVMLKQTNRASDLLKVIISNVDSRSSTTARVEDVSKDGGWFEISQFTRYVPASPETGRADDGYIDTVNKDGYLHLALFSPVHVSEPAVYLTSGNWEVVNAPSGLDLDAQKVYFISTEVSPVERHLYSVFLNGTGRTEITDSAGKPAFIDASFSPSSKYALVRNKGPSIPKDSLVSLASGEWRVVQSNKDLRESLAEIQLPEKIFSTIEVGDGYKANVVEMRPPNFDASGKTKYPLLFKVYGGPGSQTVSKEYSFHFEEYMCTALNMIVVSVDGRGTGYMGREFRTAVRDQLGKFESQDQIAAGKNYVERNYIDANKTAIWGWSYGGYMTLKTLETDGGKVFKYGMAVAPVTDWRLYDSIYTERYMHEPKDNEDGYDASAITNVESLKQVQRFLMMHGTGDDNVHFQNSIQLVDKFDLHSETNYDMYVFPDSDHSIRFHNANSMVFHRLADWFKEKVIG</sequence>
<name>A0A1E4THU8_9ASCO</name>
<evidence type="ECO:0000256" key="11">
    <source>
        <dbReference type="ARBA" id="ARBA00023136"/>
    </source>
</evidence>
<evidence type="ECO:0000313" key="15">
    <source>
        <dbReference type="EMBL" id="ODV91326.1"/>
    </source>
</evidence>
<reference evidence="16" key="1">
    <citation type="submission" date="2016-02" db="EMBL/GenBank/DDBJ databases">
        <title>Comparative genomics of biotechnologically important yeasts.</title>
        <authorList>
            <consortium name="DOE Joint Genome Institute"/>
            <person name="Riley R."/>
            <person name="Haridas S."/>
            <person name="Wolfe K.H."/>
            <person name="Lopes M.R."/>
            <person name="Hittinger C.T."/>
            <person name="Goker M."/>
            <person name="Salamov A."/>
            <person name="Wisecaver J."/>
            <person name="Long T.M."/>
            <person name="Aerts A.L."/>
            <person name="Barry K."/>
            <person name="Choi C."/>
            <person name="Clum A."/>
            <person name="Coughlan A.Y."/>
            <person name="Deshpande S."/>
            <person name="Douglass A.P."/>
            <person name="Hanson S.J."/>
            <person name="Klenk H.-P."/>
            <person name="Labutti K."/>
            <person name="Lapidus A."/>
            <person name="Lindquist E."/>
            <person name="Lipzen A."/>
            <person name="Meier-Kolthoff J.P."/>
            <person name="Ohm R.A."/>
            <person name="Otillar R.P."/>
            <person name="Pangilinan J."/>
            <person name="Peng Y."/>
            <person name="Rokas A."/>
            <person name="Rosa C.A."/>
            <person name="Scheuner C."/>
            <person name="Sibirny A.A."/>
            <person name="Slot J.C."/>
            <person name="Stielow J.B."/>
            <person name="Sun H."/>
            <person name="Kurtzman C.P."/>
            <person name="Blackwell M."/>
            <person name="Jeffries T.W."/>
            <person name="Grigoriev I.V."/>
        </authorList>
    </citation>
    <scope>NUCLEOTIDE SEQUENCE [LARGE SCALE GENOMIC DNA]</scope>
    <source>
        <strain evidence="16">NRRL Y-17796</strain>
    </source>
</reference>
<evidence type="ECO:0000256" key="3">
    <source>
        <dbReference type="ARBA" id="ARBA00022438"/>
    </source>
</evidence>
<keyword evidence="8" id="KW-0720">Serine protease</keyword>
<dbReference type="GO" id="GO:0000329">
    <property type="term" value="C:fungal-type vacuole membrane"/>
    <property type="evidence" value="ECO:0007669"/>
    <property type="project" value="EnsemblFungi"/>
</dbReference>
<evidence type="ECO:0000256" key="5">
    <source>
        <dbReference type="ARBA" id="ARBA00022670"/>
    </source>
</evidence>
<dbReference type="GO" id="GO:0005886">
    <property type="term" value="C:plasma membrane"/>
    <property type="evidence" value="ECO:0007669"/>
    <property type="project" value="TreeGrafter"/>
</dbReference>
<keyword evidence="6" id="KW-0812">Transmembrane</keyword>
<dbReference type="Pfam" id="PF00930">
    <property type="entry name" value="DPPIV_N"/>
    <property type="match status" value="1"/>
</dbReference>
<evidence type="ECO:0000256" key="10">
    <source>
        <dbReference type="ARBA" id="ARBA00022989"/>
    </source>
</evidence>
<comment type="similarity">
    <text evidence="2">Belongs to the peptidase S9B family.</text>
</comment>
<dbReference type="PROSITE" id="PS00708">
    <property type="entry name" value="PRO_ENDOPEP_SER"/>
    <property type="match status" value="1"/>
</dbReference>
<dbReference type="GO" id="GO:0004177">
    <property type="term" value="F:aminopeptidase activity"/>
    <property type="evidence" value="ECO:0007669"/>
    <property type="project" value="UniProtKB-KW"/>
</dbReference>
<dbReference type="GO" id="GO:0006508">
    <property type="term" value="P:proteolysis"/>
    <property type="evidence" value="ECO:0007669"/>
    <property type="project" value="UniProtKB-KW"/>
</dbReference>
<dbReference type="SUPFAM" id="SSF53474">
    <property type="entry name" value="alpha/beta-Hydrolases"/>
    <property type="match status" value="1"/>
</dbReference>
<keyword evidence="4" id="KW-0926">Vacuole</keyword>
<dbReference type="EMBL" id="KV453842">
    <property type="protein sequence ID" value="ODV91326.1"/>
    <property type="molecule type" value="Genomic_DNA"/>
</dbReference>
<proteinExistence type="inferred from homology"/>
<organism evidence="15 16">
    <name type="scientific">Tortispora caseinolytica NRRL Y-17796</name>
    <dbReference type="NCBI Taxonomy" id="767744"/>
    <lineage>
        <taxon>Eukaryota</taxon>
        <taxon>Fungi</taxon>
        <taxon>Dikarya</taxon>
        <taxon>Ascomycota</taxon>
        <taxon>Saccharomycotina</taxon>
        <taxon>Trigonopsidomycetes</taxon>
        <taxon>Trigonopsidales</taxon>
        <taxon>Trigonopsidaceae</taxon>
        <taxon>Tortispora</taxon>
    </lineage>
</organism>
<evidence type="ECO:0000313" key="16">
    <source>
        <dbReference type="Proteomes" id="UP000095023"/>
    </source>
</evidence>
<evidence type="ECO:0000256" key="9">
    <source>
        <dbReference type="ARBA" id="ARBA00022968"/>
    </source>
</evidence>
<gene>
    <name evidence="15" type="ORF">CANCADRAFT_25993</name>
</gene>
<evidence type="ECO:0000256" key="12">
    <source>
        <dbReference type="ARBA" id="ARBA00023180"/>
    </source>
</evidence>
<keyword evidence="12" id="KW-0325">Glycoprotein</keyword>
<dbReference type="Pfam" id="PF00326">
    <property type="entry name" value="Peptidase_S9"/>
    <property type="match status" value="1"/>
</dbReference>
<protein>
    <recommendedName>
        <fullName evidence="17">Dipeptidyl-peptidase IV</fullName>
    </recommendedName>
</protein>
<evidence type="ECO:0000256" key="6">
    <source>
        <dbReference type="ARBA" id="ARBA00022692"/>
    </source>
</evidence>
<feature type="domain" description="Peptidase S9 prolyl oligopeptidase catalytic" evidence="13">
    <location>
        <begin position="454"/>
        <end position="656"/>
    </location>
</feature>
<dbReference type="Gene3D" id="2.140.10.30">
    <property type="entry name" value="Dipeptidylpeptidase IV, N-terminal domain"/>
    <property type="match status" value="1"/>
</dbReference>
<dbReference type="Proteomes" id="UP000095023">
    <property type="component" value="Unassembled WGS sequence"/>
</dbReference>
<keyword evidence="9" id="KW-0735">Signal-anchor</keyword>
<accession>A0A1E4THU8</accession>
<feature type="domain" description="Dipeptidylpeptidase IV N-terminal" evidence="14">
    <location>
        <begin position="5"/>
        <end position="370"/>
    </location>
</feature>
<evidence type="ECO:0000256" key="4">
    <source>
        <dbReference type="ARBA" id="ARBA00022554"/>
    </source>
</evidence>
<dbReference type="InterPro" id="IPR001375">
    <property type="entry name" value="Peptidase_S9_cat"/>
</dbReference>
<dbReference type="InterPro" id="IPR002471">
    <property type="entry name" value="Pept_S9_AS"/>
</dbReference>
<dbReference type="FunFam" id="3.40.50.1820:FF:000003">
    <property type="entry name" value="Dipeptidyl peptidase 4"/>
    <property type="match status" value="1"/>
</dbReference>
<evidence type="ECO:0000256" key="2">
    <source>
        <dbReference type="ARBA" id="ARBA00006150"/>
    </source>
</evidence>
<dbReference type="PANTHER" id="PTHR11731:SF200">
    <property type="entry name" value="DIPEPTIDYL PEPTIDASE 10, ISOFORM B"/>
    <property type="match status" value="1"/>
</dbReference>
<dbReference type="InterPro" id="IPR029058">
    <property type="entry name" value="AB_hydrolase_fold"/>
</dbReference>
<evidence type="ECO:0008006" key="17">
    <source>
        <dbReference type="Google" id="ProtNLM"/>
    </source>
</evidence>
<keyword evidence="3" id="KW-0031">Aminopeptidase</keyword>
<dbReference type="SUPFAM" id="SSF82171">
    <property type="entry name" value="DPP6 N-terminal domain-like"/>
    <property type="match status" value="1"/>
</dbReference>
<keyword evidence="16" id="KW-1185">Reference proteome</keyword>
<evidence type="ECO:0000256" key="1">
    <source>
        <dbReference type="ARBA" id="ARBA00004576"/>
    </source>
</evidence>
<comment type="subcellular location">
    <subcellularLocation>
        <location evidence="1">Vacuole membrane</location>
        <topology evidence="1">Single-pass type II membrane protein</topology>
    </subcellularLocation>
</comment>
<dbReference type="GO" id="GO:0008239">
    <property type="term" value="F:dipeptidyl-peptidase activity"/>
    <property type="evidence" value="ECO:0007669"/>
    <property type="project" value="EnsemblFungi"/>
</dbReference>
<dbReference type="InterPro" id="IPR050278">
    <property type="entry name" value="Serine_Prot_S9B/DPPIV"/>
</dbReference>
<dbReference type="InterPro" id="IPR002469">
    <property type="entry name" value="Peptidase_S9B_N"/>
</dbReference>
<evidence type="ECO:0000259" key="13">
    <source>
        <dbReference type="Pfam" id="PF00326"/>
    </source>
</evidence>
<evidence type="ECO:0000256" key="8">
    <source>
        <dbReference type="ARBA" id="ARBA00022825"/>
    </source>
</evidence>
<dbReference type="AlphaFoldDB" id="A0A1E4THU8"/>
<dbReference type="Gene3D" id="3.40.50.1820">
    <property type="entry name" value="alpha/beta hydrolase"/>
    <property type="match status" value="1"/>
</dbReference>
<evidence type="ECO:0000256" key="7">
    <source>
        <dbReference type="ARBA" id="ARBA00022801"/>
    </source>
</evidence>
<keyword evidence="10" id="KW-1133">Transmembrane helix</keyword>
<keyword evidence="11" id="KW-0472">Membrane</keyword>